<dbReference type="EMBL" id="FOFB01000013">
    <property type="protein sequence ID" value="SEQ63570.1"/>
    <property type="molecule type" value="Genomic_DNA"/>
</dbReference>
<dbReference type="GO" id="GO:0016020">
    <property type="term" value="C:membrane"/>
    <property type="evidence" value="ECO:0007669"/>
    <property type="project" value="UniProtKB-SubCell"/>
</dbReference>
<feature type="transmembrane region" description="Helical" evidence="9">
    <location>
        <begin position="16"/>
        <end position="36"/>
    </location>
</feature>
<evidence type="ECO:0000256" key="1">
    <source>
        <dbReference type="ARBA" id="ARBA00004141"/>
    </source>
</evidence>
<evidence type="ECO:0000256" key="2">
    <source>
        <dbReference type="ARBA" id="ARBA00007127"/>
    </source>
</evidence>
<dbReference type="SUPFAM" id="SSF48371">
    <property type="entry name" value="ARM repeat"/>
    <property type="match status" value="1"/>
</dbReference>
<dbReference type="InterPro" id="IPR036259">
    <property type="entry name" value="MFS_trans_sf"/>
</dbReference>
<evidence type="ECO:0000256" key="8">
    <source>
        <dbReference type="ARBA" id="ARBA00023136"/>
    </source>
</evidence>
<feature type="transmembrane region" description="Helical" evidence="9">
    <location>
        <begin position="267"/>
        <end position="287"/>
    </location>
</feature>
<evidence type="ECO:0000256" key="3">
    <source>
        <dbReference type="ARBA" id="ARBA00022448"/>
    </source>
</evidence>
<keyword evidence="6 9" id="KW-0067">ATP-binding</keyword>
<dbReference type="Gene3D" id="1.20.1250.20">
    <property type="entry name" value="MFS general substrate transporter like domains"/>
    <property type="match status" value="1"/>
</dbReference>
<feature type="transmembrane region" description="Helical" evidence="9">
    <location>
        <begin position="294"/>
        <end position="318"/>
    </location>
</feature>
<dbReference type="RefSeq" id="WP_139211871.1">
    <property type="nucleotide sequence ID" value="NZ_FOFB01000013.1"/>
</dbReference>
<keyword evidence="5 9" id="KW-0547">Nucleotide-binding</keyword>
<gene>
    <name evidence="10" type="ORF">SAMN05444359_11313</name>
</gene>
<keyword evidence="8 9" id="KW-0472">Membrane</keyword>
<evidence type="ECO:0000313" key="11">
    <source>
        <dbReference type="Proteomes" id="UP000199021"/>
    </source>
</evidence>
<dbReference type="InterPro" id="IPR004667">
    <property type="entry name" value="ADP_ATP_car_bac_type"/>
</dbReference>
<keyword evidence="7 9" id="KW-1133">Transmembrane helix</keyword>
<dbReference type="Pfam" id="PF13646">
    <property type="entry name" value="HEAT_2"/>
    <property type="match status" value="1"/>
</dbReference>
<evidence type="ECO:0000256" key="5">
    <source>
        <dbReference type="ARBA" id="ARBA00022741"/>
    </source>
</evidence>
<keyword evidence="4 9" id="KW-0812">Transmembrane</keyword>
<comment type="subcellular location">
    <subcellularLocation>
        <location evidence="1 9">Membrane</location>
        <topology evidence="1 9">Multi-pass membrane protein</topology>
    </subcellularLocation>
</comment>
<dbReference type="GO" id="GO:0005471">
    <property type="term" value="F:ATP:ADP antiporter activity"/>
    <property type="evidence" value="ECO:0007669"/>
    <property type="project" value="InterPro"/>
</dbReference>
<feature type="transmembrane region" description="Helical" evidence="9">
    <location>
        <begin position="80"/>
        <end position="102"/>
    </location>
</feature>
<sequence length="950" mass="106829">MQEFLRKIFRARPGEWGAVLVLQLLIFLIIAILLMVKPTASALFLNEYGAVGLPYMFVITAFLAAVVSTGYAFALRYNSLIRVMIASLTILLVILGLCGWLMKYPSIRPAVSVALYLWVAIFGVLAASQFWMMASFVFDVRQSKRLFGLIGAGAIAGGIAGGYVTNLFVQDIGARNLMLIAALLLLPCILLTAFIWRRYVSRTRSKVSRKKKSAEEFKAPHRLILESKHLLLMCAIIALSVTVAKLVDYQFSALAAVRYGSQERLAAFFGFWYSTFNIIALLIQLLLTQRIVRLFGVSGALLFLPLGLGLGALVMLFLPGLGAATFSRATDGSLKQSLSRASSEMLFLPVDAETKKQVKTYIDVFIDSAAGGLGGLILILLTQIAGFSAASISWVVILFTVVWLVCVLMIREEYMDAFRDQLSHLQPREKRNRMKSTHKQVLAGFLQVLKDGKMTSQERQLLYVLERSDSLADTSLRTPVRKLLNHPSANVRARALRSLYLQPGADLVSEVSSLIKDNDPQVRAAAFDYLFSRPESSVRGILRECLEDESVAIAGPALVSLATETSGNEVSRDRWDVAQRIRARIRSMRSMPAAQRREWAEYVLRACGRAQSVSARSFILSCLIDDDPVVAKHAVISAGEYQHEEFIRPLLQLITEPKLRKQVEQALVQYGPGLTAVLPDLIRSGEISVQELRRLPAVLSQLDSRASVDLLIGCIERYAPHDYETRLQAVRGLNKLRRDFPNRVLPAKTIYRLLMEEMESYESLQERLNVQNILLTVTTDEEELDYREGYANLLRQRMAGTFERLMRLLGLRYPPTDIIPVHRALTKGTIEEQISAIEFLDNLLESSVQRSLIPILEARQRQTGEVTQPILPTRDSMEVLRRREFKSLMQSMEGKDRRLQLSALKLMGRLRNQDYLPLLKKYAVAEELSPRLRAVARESWRLLEGNEIEQ</sequence>
<keyword evidence="3 9" id="KW-0813">Transport</keyword>
<feature type="transmembrane region" description="Helical" evidence="9">
    <location>
        <begin position="114"/>
        <end position="134"/>
    </location>
</feature>
<dbReference type="InterPro" id="IPR016024">
    <property type="entry name" value="ARM-type_fold"/>
</dbReference>
<name>A0A1H9HMN1_9BACT</name>
<evidence type="ECO:0000256" key="7">
    <source>
        <dbReference type="ARBA" id="ARBA00022989"/>
    </source>
</evidence>
<proteinExistence type="inferred from homology"/>
<feature type="transmembrane region" description="Helical" evidence="9">
    <location>
        <begin position="230"/>
        <end position="247"/>
    </location>
</feature>
<feature type="transmembrane region" description="Helical" evidence="9">
    <location>
        <begin position="146"/>
        <end position="165"/>
    </location>
</feature>
<dbReference type="PANTHER" id="PTHR31187">
    <property type="match status" value="1"/>
</dbReference>
<evidence type="ECO:0000256" key="6">
    <source>
        <dbReference type="ARBA" id="ARBA00022840"/>
    </source>
</evidence>
<reference evidence="11" key="1">
    <citation type="submission" date="2016-10" db="EMBL/GenBank/DDBJ databases">
        <authorList>
            <person name="Varghese N."/>
            <person name="Submissions S."/>
        </authorList>
    </citation>
    <scope>NUCLEOTIDE SEQUENCE [LARGE SCALE GENOMIC DNA]</scope>
    <source>
        <strain evidence="11">DSM 24740</strain>
    </source>
</reference>
<keyword evidence="11" id="KW-1185">Reference proteome</keyword>
<accession>A0A1H9HMN1</accession>
<feature type="transmembrane region" description="Helical" evidence="9">
    <location>
        <begin position="177"/>
        <end position="196"/>
    </location>
</feature>
<dbReference type="STRING" id="478744.SAMN05444359_11313"/>
<feature type="transmembrane region" description="Helical" evidence="9">
    <location>
        <begin position="377"/>
        <end position="410"/>
    </location>
</feature>
<feature type="transmembrane region" description="Helical" evidence="9">
    <location>
        <begin position="48"/>
        <end position="73"/>
    </location>
</feature>
<comment type="similarity">
    <text evidence="2 9">Belongs to the ADP/ATP translocase tlc family.</text>
</comment>
<dbReference type="Proteomes" id="UP000199021">
    <property type="component" value="Unassembled WGS sequence"/>
</dbReference>
<dbReference type="Pfam" id="PF03219">
    <property type="entry name" value="TLC"/>
    <property type="match status" value="2"/>
</dbReference>
<dbReference type="InParanoid" id="A0A1H9HMN1"/>
<evidence type="ECO:0000256" key="9">
    <source>
        <dbReference type="RuleBase" id="RU363121"/>
    </source>
</evidence>
<dbReference type="Gene3D" id="1.25.10.10">
    <property type="entry name" value="Leucine-rich Repeat Variant"/>
    <property type="match status" value="2"/>
</dbReference>
<dbReference type="AlphaFoldDB" id="A0A1H9HMN1"/>
<dbReference type="OrthoDB" id="1132709at2"/>
<evidence type="ECO:0000256" key="4">
    <source>
        <dbReference type="ARBA" id="ARBA00022692"/>
    </source>
</evidence>
<dbReference type="InterPro" id="IPR011989">
    <property type="entry name" value="ARM-like"/>
</dbReference>
<protein>
    <recommendedName>
        <fullName evidence="9">ADP,ATP carrier protein</fullName>
    </recommendedName>
</protein>
<organism evidence="10 11">
    <name type="scientific">Neolewinella agarilytica</name>
    <dbReference type="NCBI Taxonomy" id="478744"/>
    <lineage>
        <taxon>Bacteria</taxon>
        <taxon>Pseudomonadati</taxon>
        <taxon>Bacteroidota</taxon>
        <taxon>Saprospiria</taxon>
        <taxon>Saprospirales</taxon>
        <taxon>Lewinellaceae</taxon>
        <taxon>Neolewinella</taxon>
    </lineage>
</organism>
<dbReference type="PANTHER" id="PTHR31187:SF1">
    <property type="entry name" value="ADP,ATP CARRIER PROTEIN 1"/>
    <property type="match status" value="1"/>
</dbReference>
<evidence type="ECO:0000313" key="10">
    <source>
        <dbReference type="EMBL" id="SEQ63570.1"/>
    </source>
</evidence>
<dbReference type="GO" id="GO:0005524">
    <property type="term" value="F:ATP binding"/>
    <property type="evidence" value="ECO:0007669"/>
    <property type="project" value="UniProtKB-KW"/>
</dbReference>
<dbReference type="SUPFAM" id="SSF103473">
    <property type="entry name" value="MFS general substrate transporter"/>
    <property type="match status" value="1"/>
</dbReference>